<evidence type="ECO:0000259" key="20">
    <source>
        <dbReference type="PROSITE" id="PS50011"/>
    </source>
</evidence>
<dbReference type="PANTHER" id="PTHR45974">
    <property type="entry name" value="RECEPTOR-LIKE PROTEIN 55"/>
    <property type="match status" value="1"/>
</dbReference>
<dbReference type="Gene3D" id="3.80.10.10">
    <property type="entry name" value="Ribonuclease Inhibitor"/>
    <property type="match status" value="2"/>
</dbReference>
<feature type="signal peptide" evidence="19">
    <location>
        <begin position="1"/>
        <end position="25"/>
    </location>
</feature>
<dbReference type="PROSITE" id="PS00107">
    <property type="entry name" value="PROTEIN_KINASE_ATP"/>
    <property type="match status" value="1"/>
</dbReference>
<dbReference type="SMART" id="SM00220">
    <property type="entry name" value="S_TKc"/>
    <property type="match status" value="1"/>
</dbReference>
<dbReference type="InterPro" id="IPR013210">
    <property type="entry name" value="LRR_N_plant-typ"/>
</dbReference>
<keyword evidence="4" id="KW-0723">Serine/threonine-protein kinase</keyword>
<evidence type="ECO:0000256" key="5">
    <source>
        <dbReference type="ARBA" id="ARBA00022614"/>
    </source>
</evidence>
<dbReference type="FunFam" id="3.80.10.10:FF:000383">
    <property type="entry name" value="Leucine-rich repeat receptor protein kinase EMS1"/>
    <property type="match status" value="1"/>
</dbReference>
<evidence type="ECO:0000256" key="11">
    <source>
        <dbReference type="ARBA" id="ARBA00022777"/>
    </source>
</evidence>
<evidence type="ECO:0000256" key="6">
    <source>
        <dbReference type="ARBA" id="ARBA00022679"/>
    </source>
</evidence>
<keyword evidence="22" id="KW-1185">Reference proteome</keyword>
<evidence type="ECO:0000256" key="1">
    <source>
        <dbReference type="ARBA" id="ARBA00004479"/>
    </source>
</evidence>
<keyword evidence="5" id="KW-0433">Leucine-rich repeat</keyword>
<feature type="binding site" evidence="17">
    <location>
        <position position="655"/>
    </location>
    <ligand>
        <name>ATP</name>
        <dbReference type="ChEBI" id="CHEBI:30616"/>
    </ligand>
</feature>
<dbReference type="GO" id="GO:0050832">
    <property type="term" value="P:defense response to fungus"/>
    <property type="evidence" value="ECO:0007669"/>
    <property type="project" value="UniProtKB-ARBA"/>
</dbReference>
<keyword evidence="7 18" id="KW-0812">Transmembrane</keyword>
<evidence type="ECO:0000256" key="15">
    <source>
        <dbReference type="ARBA" id="ARBA00023170"/>
    </source>
</evidence>
<comment type="similarity">
    <text evidence="2">Belongs to the protein kinase superfamily. Ser/Thr protein kinase family.</text>
</comment>
<evidence type="ECO:0000256" key="13">
    <source>
        <dbReference type="ARBA" id="ARBA00022989"/>
    </source>
</evidence>
<keyword evidence="8 19" id="KW-0732">Signal</keyword>
<evidence type="ECO:0000256" key="14">
    <source>
        <dbReference type="ARBA" id="ARBA00023136"/>
    </source>
</evidence>
<evidence type="ECO:0000256" key="16">
    <source>
        <dbReference type="ARBA" id="ARBA00023180"/>
    </source>
</evidence>
<evidence type="ECO:0000256" key="2">
    <source>
        <dbReference type="ARBA" id="ARBA00008684"/>
    </source>
</evidence>
<reference evidence="21" key="1">
    <citation type="submission" date="2023-12" db="EMBL/GenBank/DDBJ databases">
        <title>Genome assembly of Anisodus tanguticus.</title>
        <authorList>
            <person name="Wang Y.-J."/>
        </authorList>
    </citation>
    <scope>NUCLEOTIDE SEQUENCE</scope>
    <source>
        <strain evidence="21">KB-2021</strain>
        <tissue evidence="21">Leaf</tissue>
    </source>
</reference>
<evidence type="ECO:0000256" key="17">
    <source>
        <dbReference type="PROSITE-ProRule" id="PRU10141"/>
    </source>
</evidence>
<evidence type="ECO:0000313" key="22">
    <source>
        <dbReference type="Proteomes" id="UP001291623"/>
    </source>
</evidence>
<dbReference type="Pfam" id="PF08263">
    <property type="entry name" value="LRRNT_2"/>
    <property type="match status" value="1"/>
</dbReference>
<dbReference type="InterPro" id="IPR032675">
    <property type="entry name" value="LRR_dom_sf"/>
</dbReference>
<dbReference type="AlphaFoldDB" id="A0AAE1R4X8"/>
<dbReference type="GO" id="GO:0016020">
    <property type="term" value="C:membrane"/>
    <property type="evidence" value="ECO:0007669"/>
    <property type="project" value="UniProtKB-SubCell"/>
</dbReference>
<dbReference type="EC" id="2.7.11.1" evidence="3"/>
<evidence type="ECO:0000256" key="12">
    <source>
        <dbReference type="ARBA" id="ARBA00022840"/>
    </source>
</evidence>
<keyword evidence="6" id="KW-0808">Transferase</keyword>
<keyword evidence="14 18" id="KW-0472">Membrane</keyword>
<dbReference type="Proteomes" id="UP001291623">
    <property type="component" value="Unassembled WGS sequence"/>
</dbReference>
<dbReference type="Gene3D" id="1.10.510.10">
    <property type="entry name" value="Transferase(Phosphotransferase) domain 1"/>
    <property type="match status" value="1"/>
</dbReference>
<dbReference type="Pfam" id="PF00560">
    <property type="entry name" value="LRR_1"/>
    <property type="match status" value="4"/>
</dbReference>
<dbReference type="InterPro" id="IPR001611">
    <property type="entry name" value="Leu-rich_rpt"/>
</dbReference>
<gene>
    <name evidence="21" type="ORF">RND71_035676</name>
</gene>
<dbReference type="PROSITE" id="PS00108">
    <property type="entry name" value="PROTEIN_KINASE_ST"/>
    <property type="match status" value="1"/>
</dbReference>
<protein>
    <recommendedName>
        <fullName evidence="3">non-specific serine/threonine protein kinase</fullName>
        <ecNumber evidence="3">2.7.11.1</ecNumber>
    </recommendedName>
</protein>
<dbReference type="PROSITE" id="PS50011">
    <property type="entry name" value="PROTEIN_KINASE_DOM"/>
    <property type="match status" value="1"/>
</dbReference>
<dbReference type="InterPro" id="IPR008271">
    <property type="entry name" value="Ser/Thr_kinase_AS"/>
</dbReference>
<evidence type="ECO:0000256" key="10">
    <source>
        <dbReference type="ARBA" id="ARBA00022741"/>
    </source>
</evidence>
<evidence type="ECO:0000256" key="19">
    <source>
        <dbReference type="SAM" id="SignalP"/>
    </source>
</evidence>
<comment type="caution">
    <text evidence="21">The sequence shown here is derived from an EMBL/GenBank/DDBJ whole genome shotgun (WGS) entry which is preliminary data.</text>
</comment>
<comment type="subcellular location">
    <subcellularLocation>
        <location evidence="1">Membrane</location>
        <topology evidence="1">Single-pass type I membrane protein</topology>
    </subcellularLocation>
</comment>
<dbReference type="FunFam" id="3.30.200.20:FF:000328">
    <property type="entry name" value="Leucine-rich repeat protein kinase family protein"/>
    <property type="match status" value="1"/>
</dbReference>
<proteinExistence type="inferred from homology"/>
<keyword evidence="13 18" id="KW-1133">Transmembrane helix</keyword>
<dbReference type="Pfam" id="PF00069">
    <property type="entry name" value="Pkinase"/>
    <property type="match status" value="1"/>
</dbReference>
<dbReference type="SUPFAM" id="SSF56112">
    <property type="entry name" value="Protein kinase-like (PK-like)"/>
    <property type="match status" value="1"/>
</dbReference>
<dbReference type="InterPro" id="IPR017441">
    <property type="entry name" value="Protein_kinase_ATP_BS"/>
</dbReference>
<keyword evidence="11" id="KW-0418">Kinase</keyword>
<organism evidence="21 22">
    <name type="scientific">Anisodus tanguticus</name>
    <dbReference type="NCBI Taxonomy" id="243964"/>
    <lineage>
        <taxon>Eukaryota</taxon>
        <taxon>Viridiplantae</taxon>
        <taxon>Streptophyta</taxon>
        <taxon>Embryophyta</taxon>
        <taxon>Tracheophyta</taxon>
        <taxon>Spermatophyta</taxon>
        <taxon>Magnoliopsida</taxon>
        <taxon>eudicotyledons</taxon>
        <taxon>Gunneridae</taxon>
        <taxon>Pentapetalae</taxon>
        <taxon>asterids</taxon>
        <taxon>lamiids</taxon>
        <taxon>Solanales</taxon>
        <taxon>Solanaceae</taxon>
        <taxon>Solanoideae</taxon>
        <taxon>Hyoscyameae</taxon>
        <taxon>Anisodus</taxon>
    </lineage>
</organism>
<feature type="transmembrane region" description="Helical" evidence="18">
    <location>
        <begin position="565"/>
        <end position="588"/>
    </location>
</feature>
<dbReference type="EMBL" id="JAVYJV010000019">
    <property type="protein sequence ID" value="KAK4345500.1"/>
    <property type="molecule type" value="Genomic_DNA"/>
</dbReference>
<dbReference type="FunFam" id="1.10.510.10:FF:000453">
    <property type="entry name" value="LRR receptor-like serine/threonine-protein kinase HSL2"/>
    <property type="match status" value="1"/>
</dbReference>
<dbReference type="Pfam" id="PF13855">
    <property type="entry name" value="LRR_8"/>
    <property type="match status" value="1"/>
</dbReference>
<dbReference type="InterPro" id="IPR000719">
    <property type="entry name" value="Prot_kinase_dom"/>
</dbReference>
<dbReference type="SUPFAM" id="SSF52058">
    <property type="entry name" value="L domain-like"/>
    <property type="match status" value="1"/>
</dbReference>
<evidence type="ECO:0000256" key="3">
    <source>
        <dbReference type="ARBA" id="ARBA00012513"/>
    </source>
</evidence>
<dbReference type="Gene3D" id="3.30.200.20">
    <property type="entry name" value="Phosphorylase Kinase, domain 1"/>
    <property type="match status" value="1"/>
</dbReference>
<dbReference type="CDD" id="cd14066">
    <property type="entry name" value="STKc_IRAK"/>
    <property type="match status" value="1"/>
</dbReference>
<evidence type="ECO:0000256" key="18">
    <source>
        <dbReference type="SAM" id="Phobius"/>
    </source>
</evidence>
<accession>A0AAE1R4X8</accession>
<evidence type="ECO:0000256" key="7">
    <source>
        <dbReference type="ARBA" id="ARBA00022692"/>
    </source>
</evidence>
<dbReference type="PANTHER" id="PTHR45974:SF23">
    <property type="entry name" value="PROTEIN KINASE DOMAIN-CONTAINING PROTEIN"/>
    <property type="match status" value="1"/>
</dbReference>
<dbReference type="GO" id="GO:0005524">
    <property type="term" value="F:ATP binding"/>
    <property type="evidence" value="ECO:0007669"/>
    <property type="project" value="UniProtKB-UniRule"/>
</dbReference>
<dbReference type="GO" id="GO:0004674">
    <property type="term" value="F:protein serine/threonine kinase activity"/>
    <property type="evidence" value="ECO:0007669"/>
    <property type="project" value="UniProtKB-KW"/>
</dbReference>
<name>A0AAE1R4X8_9SOLA</name>
<keyword evidence="12 17" id="KW-0067">ATP-binding</keyword>
<dbReference type="FunFam" id="3.80.10.10:FF:000129">
    <property type="entry name" value="Leucine-rich repeat receptor-like kinase"/>
    <property type="match status" value="1"/>
</dbReference>
<dbReference type="InterPro" id="IPR011009">
    <property type="entry name" value="Kinase-like_dom_sf"/>
</dbReference>
<evidence type="ECO:0000256" key="9">
    <source>
        <dbReference type="ARBA" id="ARBA00022737"/>
    </source>
</evidence>
<evidence type="ECO:0000313" key="21">
    <source>
        <dbReference type="EMBL" id="KAK4345500.1"/>
    </source>
</evidence>
<keyword evidence="15" id="KW-0675">Receptor</keyword>
<evidence type="ECO:0000256" key="8">
    <source>
        <dbReference type="ARBA" id="ARBA00022729"/>
    </source>
</evidence>
<keyword evidence="9" id="KW-0677">Repeat</keyword>
<feature type="chain" id="PRO_5042158888" description="non-specific serine/threonine protein kinase" evidence="19">
    <location>
        <begin position="26"/>
        <end position="955"/>
    </location>
</feature>
<sequence>MGRGRSGKAVILLIVALSTYFSVYGQQMITDPDEVSALEAIHGRLEDPVGYLRNWEKEKDPCTSWSFVHCLQNETQGYQHVKELRLMNLSLSGTLAPELGQLKHMEILNFMWNSINGSIPKEIGSISALRLLLLSGNQISGPLPEELGYLPNLSKFQLDLNAISGPIPKSFANLPKVVHFHMNNNSISGQIPPELSALPRLQHFLLDNNNLSGYLPPELALMPSLTILQLDNNNFEGAVVPASYSNMSKLLKLSLRNCNLQGVVPDLSTIPGLLYLDLSRNQLTGNIPSNKLSDNITTILLSGNMLNGSIPSNFSALPSLQRLSLNNNRLSGFVPTTIWENKTFSPDTKLRLNFQRNLLSDISGVLDPPPNVNIMLYGNPVCGNANERQIIQFCKSKDGEEYGRLNNSIPSCASQLPCNKDFEHVPALIDDCFCAAPFGVGLLLRSPSISDFPPHHSDFEQWIIKSIDLNHYQIHIHSVAWQSGPRLRMFLKFFPPRTNDSRTNDFGKFNDSEIVRIANKFAIFNLTGTDIFGPYDLLNFTVMGYSSVFFPPLEGGESRISRGTLVGIAFVSICVAAVLLMAIIFVLLKMRRRTHVSKDQPLPKFPMRVEGVKGLGFKELEAATNSFSSTIEIGQGGYGKVYKGILAEGTIVAIKRAKQGSLQGEKEFYTEIELLSRLHHRNLVSLVGYCNEGSEQMLVYEFMPNGSLHDLLSGRYGEHLSLGKRLYIALGAARGILYLHTEADPPIFHRDIKTNNILLDSKFTAKVSDFGISRLAPLPDAETSGHVCTDVQGTAGYLDPEYVSTHKFTEKSDVYSLGVVFLELLTGMRPISHGRNIVREVNAACRSGMMSSIIDRSIGPYSSHCVEKFLDLALRCTLDEQKDRPVMLEVVRELENITCMLPAAFDNNIAPDIDVSTSGMSSSSPTSAYSRHTITYTTMEGIELVSGVIPSIRPL</sequence>
<keyword evidence="10 17" id="KW-0547">Nucleotide-binding</keyword>
<feature type="domain" description="Protein kinase" evidence="20">
    <location>
        <begin position="627"/>
        <end position="897"/>
    </location>
</feature>
<keyword evidence="16" id="KW-0325">Glycoprotein</keyword>
<evidence type="ECO:0000256" key="4">
    <source>
        <dbReference type="ARBA" id="ARBA00022527"/>
    </source>
</evidence>